<dbReference type="RefSeq" id="WP_067580014.1">
    <property type="nucleotide sequence ID" value="NZ_FOWC01000008.1"/>
</dbReference>
<dbReference type="PROSITE" id="PS51318">
    <property type="entry name" value="TAT"/>
    <property type="match status" value="1"/>
</dbReference>
<dbReference type="InterPro" id="IPR011096">
    <property type="entry name" value="FTP_domain"/>
</dbReference>
<dbReference type="Pfam" id="PF07504">
    <property type="entry name" value="FTP"/>
    <property type="match status" value="1"/>
</dbReference>
<evidence type="ECO:0000256" key="6">
    <source>
        <dbReference type="ARBA" id="ARBA00023049"/>
    </source>
</evidence>
<evidence type="ECO:0000259" key="9">
    <source>
        <dbReference type="Pfam" id="PF02868"/>
    </source>
</evidence>
<evidence type="ECO:0000256" key="5">
    <source>
        <dbReference type="ARBA" id="ARBA00022833"/>
    </source>
</evidence>
<evidence type="ECO:0000313" key="13">
    <source>
        <dbReference type="Proteomes" id="UP000199137"/>
    </source>
</evidence>
<organism evidence="12 13">
    <name type="scientific">Amycolatopsis rubida</name>
    <dbReference type="NCBI Taxonomy" id="112413"/>
    <lineage>
        <taxon>Bacteria</taxon>
        <taxon>Bacillati</taxon>
        <taxon>Actinomycetota</taxon>
        <taxon>Actinomycetes</taxon>
        <taxon>Pseudonocardiales</taxon>
        <taxon>Pseudonocardiaceae</taxon>
        <taxon>Amycolatopsis</taxon>
    </lineage>
</organism>
<feature type="chain" id="PRO_5044058629" evidence="7">
    <location>
        <begin position="28"/>
        <end position="530"/>
    </location>
</feature>
<dbReference type="Gene3D" id="3.10.450.490">
    <property type="match status" value="1"/>
</dbReference>
<dbReference type="InterPro" id="IPR013856">
    <property type="entry name" value="Peptidase_M4_domain"/>
</dbReference>
<dbReference type="GO" id="GO:0046872">
    <property type="term" value="F:metal ion binding"/>
    <property type="evidence" value="ECO:0007669"/>
    <property type="project" value="UniProtKB-KW"/>
</dbReference>
<dbReference type="Gene3D" id="1.10.390.10">
    <property type="entry name" value="Neutral Protease Domain 2"/>
    <property type="match status" value="1"/>
</dbReference>
<keyword evidence="6 12" id="KW-0482">Metalloprotease</keyword>
<dbReference type="CDD" id="cd09597">
    <property type="entry name" value="M4_TLP"/>
    <property type="match status" value="1"/>
</dbReference>
<evidence type="ECO:0000313" key="14">
    <source>
        <dbReference type="Proteomes" id="UP000470404"/>
    </source>
</evidence>
<evidence type="ECO:0000313" key="11">
    <source>
        <dbReference type="EMBL" id="NEC57467.1"/>
    </source>
</evidence>
<protein>
    <submittedName>
        <fullName evidence="11">M4 family metallopeptidase</fullName>
    </submittedName>
    <submittedName>
        <fullName evidence="12">Zn-dependent metalloprotease</fullName>
    </submittedName>
</protein>
<keyword evidence="2" id="KW-0479">Metal-binding</keyword>
<dbReference type="Proteomes" id="UP000470404">
    <property type="component" value="Unassembled WGS sequence"/>
</dbReference>
<reference evidence="11 14" key="2">
    <citation type="submission" date="2020-01" db="EMBL/GenBank/DDBJ databases">
        <title>Insect and environment-associated Actinomycetes.</title>
        <authorList>
            <person name="Currrie C."/>
            <person name="Chevrette M."/>
            <person name="Carlson C."/>
            <person name="Stubbendieck R."/>
            <person name="Wendt-Pienkowski E."/>
        </authorList>
    </citation>
    <scope>NUCLEOTIDE SEQUENCE [LARGE SCALE GENOMIC DNA]</scope>
    <source>
        <strain evidence="11 14">SID8386</strain>
    </source>
</reference>
<dbReference type="SUPFAM" id="SSF55486">
    <property type="entry name" value="Metalloproteases ('zincins'), catalytic domain"/>
    <property type="match status" value="1"/>
</dbReference>
<dbReference type="InterPro" id="IPR006311">
    <property type="entry name" value="TAT_signal"/>
</dbReference>
<evidence type="ECO:0000256" key="1">
    <source>
        <dbReference type="ARBA" id="ARBA00022670"/>
    </source>
</evidence>
<dbReference type="Gene3D" id="3.10.170.10">
    <property type="match status" value="1"/>
</dbReference>
<dbReference type="PANTHER" id="PTHR33794">
    <property type="entry name" value="BACILLOLYSIN"/>
    <property type="match status" value="1"/>
</dbReference>
<keyword evidence="1 12" id="KW-0645">Protease</keyword>
<keyword evidence="14" id="KW-1185">Reference proteome</keyword>
<feature type="domain" description="FTP" evidence="10">
    <location>
        <begin position="65"/>
        <end position="108"/>
    </location>
</feature>
<evidence type="ECO:0000259" key="10">
    <source>
        <dbReference type="Pfam" id="PF07504"/>
    </source>
</evidence>
<keyword evidence="3 7" id="KW-0732">Signal</keyword>
<reference evidence="12 13" key="1">
    <citation type="submission" date="2016-10" db="EMBL/GenBank/DDBJ databases">
        <authorList>
            <person name="de Groot N.N."/>
        </authorList>
    </citation>
    <scope>NUCLEOTIDE SEQUENCE [LARGE SCALE GENOMIC DNA]</scope>
    <source>
        <strain evidence="12 13">DSM 44637</strain>
    </source>
</reference>
<name>A0A1I5USR2_9PSEU</name>
<dbReference type="AlphaFoldDB" id="A0A1I5USR2"/>
<evidence type="ECO:0000256" key="2">
    <source>
        <dbReference type="ARBA" id="ARBA00022723"/>
    </source>
</evidence>
<dbReference type="InterPro" id="IPR027268">
    <property type="entry name" value="Peptidase_M4/M1_CTD_sf"/>
</dbReference>
<feature type="signal peptide" evidence="7">
    <location>
        <begin position="1"/>
        <end position="27"/>
    </location>
</feature>
<evidence type="ECO:0000313" key="12">
    <source>
        <dbReference type="EMBL" id="SFP98259.1"/>
    </source>
</evidence>
<feature type="domain" description="Peptidase M4" evidence="8">
    <location>
        <begin position="211"/>
        <end position="335"/>
    </location>
</feature>
<evidence type="ECO:0000256" key="3">
    <source>
        <dbReference type="ARBA" id="ARBA00022729"/>
    </source>
</evidence>
<dbReference type="Pfam" id="PF01447">
    <property type="entry name" value="Peptidase_M4"/>
    <property type="match status" value="1"/>
</dbReference>
<evidence type="ECO:0000259" key="8">
    <source>
        <dbReference type="Pfam" id="PF01447"/>
    </source>
</evidence>
<keyword evidence="4" id="KW-0378">Hydrolase</keyword>
<accession>A0A1I5USR2</accession>
<dbReference type="Proteomes" id="UP000199137">
    <property type="component" value="Unassembled WGS sequence"/>
</dbReference>
<feature type="domain" description="Peptidase M4 C-terminal" evidence="9">
    <location>
        <begin position="348"/>
        <end position="507"/>
    </location>
</feature>
<evidence type="ECO:0000256" key="4">
    <source>
        <dbReference type="ARBA" id="ARBA00022801"/>
    </source>
</evidence>
<dbReference type="STRING" id="112413.SAMN05421854_10878"/>
<dbReference type="Pfam" id="PF02868">
    <property type="entry name" value="Peptidase_M4_C"/>
    <property type="match status" value="1"/>
</dbReference>
<dbReference type="EMBL" id="JAAGNC010000090">
    <property type="protein sequence ID" value="NEC57467.1"/>
    <property type="molecule type" value="Genomic_DNA"/>
</dbReference>
<keyword evidence="5" id="KW-0862">Zinc</keyword>
<gene>
    <name evidence="11" type="ORF">G3I59_18150</name>
    <name evidence="12" type="ORF">SAMN05421854_10878</name>
</gene>
<proteinExistence type="predicted"/>
<dbReference type="InterPro" id="IPR001570">
    <property type="entry name" value="Peptidase_M4_C_domain"/>
</dbReference>
<dbReference type="GO" id="GO:0006508">
    <property type="term" value="P:proteolysis"/>
    <property type="evidence" value="ECO:0007669"/>
    <property type="project" value="UniProtKB-KW"/>
</dbReference>
<dbReference type="InterPro" id="IPR050728">
    <property type="entry name" value="Zinc_Metalloprotease_M4"/>
</dbReference>
<sequence length="530" mass="55425">MKSRRPLVLLAAGVLAGAVTTATAAHAQPLEPQSPQAAEAMAATAAQELVASRPAALHAGKDDVFQQHKVISSTNGLKYVPYDRSYHGLPVIGGDFVVATNSAGQVLATSVAQTAAIDLPSTSPKLTAKQAEAIARTQVPTVDSVRPATLAAYALGSPKLAWTTRVSGRNAEGPSKLDVVVDATTGKILHTQEHVAYGDAQGVWNGPEPLHLDTSSDGAGGYSMTDPAIANLSCQDADTQQTFTKPTDSWGNGDETDRETGCADALYSIQQENKMLTQWLGRNSFDGNGGAWPIRVGLNEQNAYYDGTQVQIGSNTAGQWIGSLDVVGHEFGHGIDDHTPGSMSGAGTQEFVADVYGAASEWFANEPAPYAVPDFLVGNQVNLVGSGPIRNMYDPSQLGHKNCYDDSIPGTEVHAAAGPGNHWFYLLAEGSNPANGQPASPTCDNSTVTGLGVQTAVKIFYNAMLLKTSGSSYQSYRTWTLTAAKSLFPNSCTEFNSVKAAWDAVSVSAQPDEPTCGAVGAANSHAISAR</sequence>
<dbReference type="EMBL" id="FOWC01000008">
    <property type="protein sequence ID" value="SFP98259.1"/>
    <property type="molecule type" value="Genomic_DNA"/>
</dbReference>
<dbReference type="PANTHER" id="PTHR33794:SF1">
    <property type="entry name" value="BACILLOLYSIN"/>
    <property type="match status" value="1"/>
</dbReference>
<dbReference type="GO" id="GO:0004222">
    <property type="term" value="F:metalloendopeptidase activity"/>
    <property type="evidence" value="ECO:0007669"/>
    <property type="project" value="InterPro"/>
</dbReference>
<dbReference type="OrthoDB" id="345880at2"/>
<evidence type="ECO:0000256" key="7">
    <source>
        <dbReference type="SAM" id="SignalP"/>
    </source>
</evidence>